<reference evidence="2" key="2">
    <citation type="submission" date="2025-08" db="UniProtKB">
        <authorList>
            <consortium name="Ensembl"/>
        </authorList>
    </citation>
    <scope>IDENTIFICATION</scope>
</reference>
<name>A0AAQ4QZU6_GASAC</name>
<dbReference type="Proteomes" id="UP000007635">
    <property type="component" value="Chromosome V"/>
</dbReference>
<reference evidence="2 3" key="1">
    <citation type="journal article" date="2021" name="G3 (Bethesda)">
        <title>Improved contiguity of the threespine stickleback genome using long-read sequencing.</title>
        <authorList>
            <person name="Nath S."/>
            <person name="Shaw D.E."/>
            <person name="White M.A."/>
        </authorList>
    </citation>
    <scope>NUCLEOTIDE SEQUENCE [LARGE SCALE GENOMIC DNA]</scope>
    <source>
        <strain evidence="2 3">Lake Benthic</strain>
    </source>
</reference>
<proteinExistence type="predicted"/>
<evidence type="ECO:0000313" key="3">
    <source>
        <dbReference type="Proteomes" id="UP000007635"/>
    </source>
</evidence>
<evidence type="ECO:0000313" key="2">
    <source>
        <dbReference type="Ensembl" id="ENSGACP00000056352.1"/>
    </source>
</evidence>
<sequence>MALNLTLSLYPQPCFQAFIFRSHLYQDGPAESRGGVFIHQENVQLSRQSLHDESHFTLMSAEKNLMLCALYTGRIAKRSIIGCQQEPPEHVVERRTLKKLLSHIGQPGPPTAGDCNKTVKTG</sequence>
<keyword evidence="3" id="KW-1185">Reference proteome</keyword>
<evidence type="ECO:0000256" key="1">
    <source>
        <dbReference type="SAM" id="MobiDB-lite"/>
    </source>
</evidence>
<protein>
    <submittedName>
        <fullName evidence="2">Uncharacterized protein</fullName>
    </submittedName>
</protein>
<feature type="region of interest" description="Disordered" evidence="1">
    <location>
        <begin position="102"/>
        <end position="122"/>
    </location>
</feature>
<accession>A0AAQ4QZU6</accession>
<dbReference type="Ensembl" id="ENSGACT00000065783.1">
    <property type="protein sequence ID" value="ENSGACP00000056352.1"/>
    <property type="gene ID" value="ENSGACG00000025813.1"/>
</dbReference>
<reference evidence="2" key="3">
    <citation type="submission" date="2025-09" db="UniProtKB">
        <authorList>
            <consortium name="Ensembl"/>
        </authorList>
    </citation>
    <scope>IDENTIFICATION</scope>
</reference>
<organism evidence="2 3">
    <name type="scientific">Gasterosteus aculeatus aculeatus</name>
    <name type="common">three-spined stickleback</name>
    <dbReference type="NCBI Taxonomy" id="481459"/>
    <lineage>
        <taxon>Eukaryota</taxon>
        <taxon>Metazoa</taxon>
        <taxon>Chordata</taxon>
        <taxon>Craniata</taxon>
        <taxon>Vertebrata</taxon>
        <taxon>Euteleostomi</taxon>
        <taxon>Actinopterygii</taxon>
        <taxon>Neopterygii</taxon>
        <taxon>Teleostei</taxon>
        <taxon>Neoteleostei</taxon>
        <taxon>Acanthomorphata</taxon>
        <taxon>Eupercaria</taxon>
        <taxon>Perciformes</taxon>
        <taxon>Cottioidei</taxon>
        <taxon>Gasterosteales</taxon>
        <taxon>Gasterosteidae</taxon>
        <taxon>Gasterosteus</taxon>
    </lineage>
</organism>
<dbReference type="AlphaFoldDB" id="A0AAQ4QZU6"/>